<dbReference type="STRING" id="1423734.FC83_GL001961"/>
<gene>
    <name evidence="6" type="ORF">FC83_GL001961</name>
</gene>
<dbReference type="Pfam" id="PF00005">
    <property type="entry name" value="ABC_tran"/>
    <property type="match status" value="1"/>
</dbReference>
<dbReference type="GO" id="GO:0016887">
    <property type="term" value="F:ATP hydrolysis activity"/>
    <property type="evidence" value="ECO:0007669"/>
    <property type="project" value="InterPro"/>
</dbReference>
<reference evidence="6 7" key="1">
    <citation type="journal article" date="2015" name="Genome Announc.">
        <title>Expanding the biotechnology potential of lactobacilli through comparative genomics of 213 strains and associated genera.</title>
        <authorList>
            <person name="Sun Z."/>
            <person name="Harris H.M."/>
            <person name="McCann A."/>
            <person name="Guo C."/>
            <person name="Argimon S."/>
            <person name="Zhang W."/>
            <person name="Yang X."/>
            <person name="Jeffery I.B."/>
            <person name="Cooney J.C."/>
            <person name="Kagawa T.F."/>
            <person name="Liu W."/>
            <person name="Song Y."/>
            <person name="Salvetti E."/>
            <person name="Wrobel A."/>
            <person name="Rasinkangas P."/>
            <person name="Parkhill J."/>
            <person name="Rea M.C."/>
            <person name="O'Sullivan O."/>
            <person name="Ritari J."/>
            <person name="Douillard F.P."/>
            <person name="Paul Ross R."/>
            <person name="Yang R."/>
            <person name="Briner A.E."/>
            <person name="Felis G.E."/>
            <person name="de Vos W.M."/>
            <person name="Barrangou R."/>
            <person name="Klaenhammer T.R."/>
            <person name="Caufield P.W."/>
            <person name="Cui Y."/>
            <person name="Zhang H."/>
            <person name="O'Toole P.W."/>
        </authorList>
    </citation>
    <scope>NUCLEOTIDE SEQUENCE [LARGE SCALE GENOMIC DNA]</scope>
    <source>
        <strain evidence="6 7">DSM 18527</strain>
    </source>
</reference>
<dbReference type="Proteomes" id="UP000051236">
    <property type="component" value="Unassembled WGS sequence"/>
</dbReference>
<dbReference type="InterPro" id="IPR003439">
    <property type="entry name" value="ABC_transporter-like_ATP-bd"/>
</dbReference>
<evidence type="ECO:0000313" key="6">
    <source>
        <dbReference type="EMBL" id="KRM34824.1"/>
    </source>
</evidence>
<dbReference type="SUPFAM" id="SSF52540">
    <property type="entry name" value="P-loop containing nucleoside triphosphate hydrolases"/>
    <property type="match status" value="1"/>
</dbReference>
<dbReference type="AlphaFoldDB" id="A0A0R1XXD6"/>
<dbReference type="eggNOG" id="COG1131">
    <property type="taxonomic scope" value="Bacteria"/>
</dbReference>
<sequence>MIETENLAKSFGHKQVLTDINLNVQAGDIYGFLGLNGARKSTTMRLLLKMIQPTKGTIFLDGQNTDTLPAIFWNQVGYLIETPHAYPNFTVPENLTMYAQQRLIPAKEIAPRIKALAVQLLLTPYLDVKTKALSLGNNQKIGLAKALIHHPRILLLDEPTNGLDPESLVAVRRLLKQQAKQGTTILISSHLLGEMEAMVNRIGILTQGQLVRELSFDQFEQERHTQLAIDGVSKDSQLAAFLTEKGLRTTYQQQELVVSGVPQNDYGTLLHAIESQGFRPTSFKPLAENLEAFFLRQIGDDQHVVHD</sequence>
<protein>
    <submittedName>
        <fullName evidence="6">Bacitracin ABC ATP binding cassette transporter, ABC protein</fullName>
    </submittedName>
</protein>
<dbReference type="GO" id="GO:0005524">
    <property type="term" value="F:ATP binding"/>
    <property type="evidence" value="ECO:0007669"/>
    <property type="project" value="UniProtKB-KW"/>
</dbReference>
<organism evidence="6 7">
    <name type="scientific">Agrilactobacillus composti DSM 18527 = JCM 14202</name>
    <dbReference type="NCBI Taxonomy" id="1423734"/>
    <lineage>
        <taxon>Bacteria</taxon>
        <taxon>Bacillati</taxon>
        <taxon>Bacillota</taxon>
        <taxon>Bacilli</taxon>
        <taxon>Lactobacillales</taxon>
        <taxon>Lactobacillaceae</taxon>
        <taxon>Agrilactobacillus</taxon>
    </lineage>
</organism>
<evidence type="ECO:0000313" key="7">
    <source>
        <dbReference type="Proteomes" id="UP000051236"/>
    </source>
</evidence>
<feature type="domain" description="ABC transporter" evidence="5">
    <location>
        <begin position="2"/>
        <end position="232"/>
    </location>
</feature>
<keyword evidence="2" id="KW-0813">Transport</keyword>
<name>A0A0R1XXD6_9LACO</name>
<keyword evidence="7" id="KW-1185">Reference proteome</keyword>
<dbReference type="PROSITE" id="PS50893">
    <property type="entry name" value="ABC_TRANSPORTER_2"/>
    <property type="match status" value="1"/>
</dbReference>
<keyword evidence="3" id="KW-0547">Nucleotide-binding</keyword>
<evidence type="ECO:0000256" key="3">
    <source>
        <dbReference type="ARBA" id="ARBA00022741"/>
    </source>
</evidence>
<accession>A0A0R1XXD6</accession>
<comment type="similarity">
    <text evidence="1">Belongs to the ABC transporter superfamily.</text>
</comment>
<dbReference type="PANTHER" id="PTHR43335">
    <property type="entry name" value="ABC TRANSPORTER, ATP-BINDING PROTEIN"/>
    <property type="match status" value="1"/>
</dbReference>
<evidence type="ECO:0000259" key="5">
    <source>
        <dbReference type="PROSITE" id="PS50893"/>
    </source>
</evidence>
<dbReference type="SMART" id="SM00382">
    <property type="entry name" value="AAA"/>
    <property type="match status" value="1"/>
</dbReference>
<dbReference type="Gene3D" id="3.40.50.300">
    <property type="entry name" value="P-loop containing nucleotide triphosphate hydrolases"/>
    <property type="match status" value="1"/>
</dbReference>
<evidence type="ECO:0000256" key="1">
    <source>
        <dbReference type="ARBA" id="ARBA00005417"/>
    </source>
</evidence>
<evidence type="ECO:0000256" key="4">
    <source>
        <dbReference type="ARBA" id="ARBA00022840"/>
    </source>
</evidence>
<comment type="caution">
    <text evidence="6">The sequence shown here is derived from an EMBL/GenBank/DDBJ whole genome shotgun (WGS) entry which is preliminary data.</text>
</comment>
<keyword evidence="4" id="KW-0067">ATP-binding</keyword>
<dbReference type="InterPro" id="IPR003593">
    <property type="entry name" value="AAA+_ATPase"/>
</dbReference>
<dbReference type="PATRIC" id="fig|1423734.3.peg.1985"/>
<dbReference type="PANTHER" id="PTHR43335:SF4">
    <property type="entry name" value="ABC TRANSPORTER, ATP-BINDING PROTEIN"/>
    <property type="match status" value="1"/>
</dbReference>
<dbReference type="EMBL" id="AZGA01000020">
    <property type="protein sequence ID" value="KRM34824.1"/>
    <property type="molecule type" value="Genomic_DNA"/>
</dbReference>
<proteinExistence type="inferred from homology"/>
<evidence type="ECO:0000256" key="2">
    <source>
        <dbReference type="ARBA" id="ARBA00022448"/>
    </source>
</evidence>
<dbReference type="InterPro" id="IPR027417">
    <property type="entry name" value="P-loop_NTPase"/>
</dbReference>